<sequence>MKIAFYAPLKSPNHRVPSGDRTMARALMDALKDGGAEVHLASEFRSLEKTGSRQLQTGMIEQAHQQAADIVQKFQDAQLTAWVTYHNYYKAPDLIGPAVSATLGIPYLIIEATRARKRLDGAWATFAARSEAACDAAQVIFYLTDRDNEALERDAPDAQTLIHLRPFLNRSTLPAPSSQDGPMLSVGMMREGDKLASYLLIADTLAVLRHRDWRLDIIGDGDARHRVEDMMARFGKNVRFLGRQDAKEVAAAYSHAKLLFWPGVNEAFGMTYLEAQAAGVPVVAQDRPGVRDVVLTHGPAPRQGPGPMAQRIQDLLDNNQQATNEGVEARNFIQRRHLRPAATQTLLKGLSAAIEAAA</sequence>
<dbReference type="EC" id="2.4.1.345" evidence="2"/>
<dbReference type="Pfam" id="PF00534">
    <property type="entry name" value="Glycos_transf_1"/>
    <property type="match status" value="1"/>
</dbReference>
<protein>
    <submittedName>
        <fullName evidence="2">Phosphatidyl-myo-inositol mannosyltransferase</fullName>
        <ecNumber evidence="2">2.4.1.345</ecNumber>
    </submittedName>
</protein>
<organism evidence="2 3">
    <name type="scientific">Ascidiaceihabitans donghaensis</name>
    <dbReference type="NCBI Taxonomy" id="1510460"/>
    <lineage>
        <taxon>Bacteria</taxon>
        <taxon>Pseudomonadati</taxon>
        <taxon>Pseudomonadota</taxon>
        <taxon>Alphaproteobacteria</taxon>
        <taxon>Rhodobacterales</taxon>
        <taxon>Paracoccaceae</taxon>
        <taxon>Ascidiaceihabitans</taxon>
    </lineage>
</organism>
<feature type="domain" description="Glycosyl transferase family 1" evidence="1">
    <location>
        <begin position="205"/>
        <end position="322"/>
    </location>
</feature>
<dbReference type="InterPro" id="IPR050194">
    <property type="entry name" value="Glycosyltransferase_grp1"/>
</dbReference>
<dbReference type="PANTHER" id="PTHR45947">
    <property type="entry name" value="SULFOQUINOVOSYL TRANSFERASE SQD2"/>
    <property type="match status" value="1"/>
</dbReference>
<proteinExistence type="predicted"/>
<dbReference type="Gene3D" id="3.40.50.2000">
    <property type="entry name" value="Glycogen Phosphorylase B"/>
    <property type="match status" value="2"/>
</dbReference>
<dbReference type="CDD" id="cd03801">
    <property type="entry name" value="GT4_PimA-like"/>
    <property type="match status" value="1"/>
</dbReference>
<dbReference type="SUPFAM" id="SSF53756">
    <property type="entry name" value="UDP-Glycosyltransferase/glycogen phosphorylase"/>
    <property type="match status" value="1"/>
</dbReference>
<keyword evidence="2" id="KW-0328">Glycosyltransferase</keyword>
<dbReference type="AlphaFoldDB" id="A0A2R8B9S5"/>
<keyword evidence="2" id="KW-0808">Transferase</keyword>
<accession>A0A2R8B9S5</accession>
<dbReference type="InterPro" id="IPR001296">
    <property type="entry name" value="Glyco_trans_1"/>
</dbReference>
<keyword evidence="3" id="KW-1185">Reference proteome</keyword>
<dbReference type="PANTHER" id="PTHR45947:SF3">
    <property type="entry name" value="SULFOQUINOVOSYL TRANSFERASE SQD2"/>
    <property type="match status" value="1"/>
</dbReference>
<dbReference type="EMBL" id="OMOR01000001">
    <property type="protein sequence ID" value="SPH19812.1"/>
    <property type="molecule type" value="Genomic_DNA"/>
</dbReference>
<evidence type="ECO:0000313" key="3">
    <source>
        <dbReference type="Proteomes" id="UP000244880"/>
    </source>
</evidence>
<evidence type="ECO:0000313" key="2">
    <source>
        <dbReference type="EMBL" id="SPH19812.1"/>
    </source>
</evidence>
<reference evidence="2 3" key="1">
    <citation type="submission" date="2018-03" db="EMBL/GenBank/DDBJ databases">
        <authorList>
            <person name="Keele B.F."/>
        </authorList>
    </citation>
    <scope>NUCLEOTIDE SEQUENCE [LARGE SCALE GENOMIC DNA]</scope>
    <source>
        <strain evidence="2 3">CECT 8599</strain>
    </source>
</reference>
<dbReference type="GO" id="GO:0043750">
    <property type="term" value="F:phosphatidylinositol alpha-mannosyltransferase activity"/>
    <property type="evidence" value="ECO:0007669"/>
    <property type="project" value="UniProtKB-EC"/>
</dbReference>
<evidence type="ECO:0000259" key="1">
    <source>
        <dbReference type="Pfam" id="PF00534"/>
    </source>
</evidence>
<dbReference type="Proteomes" id="UP000244880">
    <property type="component" value="Unassembled WGS sequence"/>
</dbReference>
<name>A0A2R8B9S5_9RHOB</name>
<gene>
    <name evidence="2" type="primary">pimA_2</name>
    <name evidence="2" type="ORF">ASD8599_00553</name>
</gene>